<dbReference type="PANTHER" id="PTHR10803:SF26">
    <property type="entry name" value="ANION TRANSPORTER ATPASE-RELATED"/>
    <property type="match status" value="1"/>
</dbReference>
<keyword evidence="5" id="KW-1185">Reference proteome</keyword>
<dbReference type="InterPro" id="IPR016300">
    <property type="entry name" value="ATPase_ArsA/GET3"/>
</dbReference>
<reference evidence="4 5" key="1">
    <citation type="submission" date="2021-12" db="EMBL/GenBank/DDBJ databases">
        <title>Discovery of the Pendulisporaceae a myxobacterial family with distinct sporulation behavior and unique specialized metabolism.</title>
        <authorList>
            <person name="Garcia R."/>
            <person name="Popoff A."/>
            <person name="Bader C.D."/>
            <person name="Loehr J."/>
            <person name="Walesch S."/>
            <person name="Walt C."/>
            <person name="Boldt J."/>
            <person name="Bunk B."/>
            <person name="Haeckl F.J.F.P.J."/>
            <person name="Gunesch A.P."/>
            <person name="Birkelbach J."/>
            <person name="Nuebel U."/>
            <person name="Pietschmann T."/>
            <person name="Bach T."/>
            <person name="Mueller R."/>
        </authorList>
    </citation>
    <scope>NUCLEOTIDE SEQUENCE [LARGE SCALE GENOMIC DNA]</scope>
    <source>
        <strain evidence="4 5">MSr12523</strain>
    </source>
</reference>
<dbReference type="EC" id="7.3.2.7" evidence="2"/>
<evidence type="ECO:0000313" key="4">
    <source>
        <dbReference type="EMBL" id="WXA98683.1"/>
    </source>
</evidence>
<dbReference type="RefSeq" id="WP_394849296.1">
    <property type="nucleotide sequence ID" value="NZ_CP089982.1"/>
</dbReference>
<protein>
    <recommendedName>
        <fullName evidence="2">arsenite-transporting ATPase</fullName>
        <ecNumber evidence="2">7.3.2.7</ecNumber>
    </recommendedName>
</protein>
<evidence type="ECO:0000313" key="5">
    <source>
        <dbReference type="Proteomes" id="UP001379533"/>
    </source>
</evidence>
<feature type="domain" description="ArsA/GET3 Anion-transporting ATPase-like" evidence="3">
    <location>
        <begin position="13"/>
        <end position="289"/>
    </location>
</feature>
<comment type="catalytic activity">
    <reaction evidence="1">
        <text>arsenite(in) + ATP + H2O = arsenite(out) + ADP + phosphate + H(+)</text>
        <dbReference type="Rhea" id="RHEA:11348"/>
        <dbReference type="ChEBI" id="CHEBI:15377"/>
        <dbReference type="ChEBI" id="CHEBI:15378"/>
        <dbReference type="ChEBI" id="CHEBI:29242"/>
        <dbReference type="ChEBI" id="CHEBI:30616"/>
        <dbReference type="ChEBI" id="CHEBI:43474"/>
        <dbReference type="ChEBI" id="CHEBI:456216"/>
        <dbReference type="EC" id="7.3.2.7"/>
    </reaction>
</comment>
<organism evidence="4 5">
    <name type="scientific">Pendulispora brunnea</name>
    <dbReference type="NCBI Taxonomy" id="2905690"/>
    <lineage>
        <taxon>Bacteria</taxon>
        <taxon>Pseudomonadati</taxon>
        <taxon>Myxococcota</taxon>
        <taxon>Myxococcia</taxon>
        <taxon>Myxococcales</taxon>
        <taxon>Sorangiineae</taxon>
        <taxon>Pendulisporaceae</taxon>
        <taxon>Pendulispora</taxon>
    </lineage>
</organism>
<dbReference type="PANTHER" id="PTHR10803">
    <property type="entry name" value="ARSENICAL PUMP-DRIVING ATPASE ARSENITE-TRANSLOCATING ATPASE"/>
    <property type="match status" value="1"/>
</dbReference>
<dbReference type="EMBL" id="CP089982">
    <property type="protein sequence ID" value="WXA98683.1"/>
    <property type="molecule type" value="Genomic_DNA"/>
</dbReference>
<dbReference type="CDD" id="cd02035">
    <property type="entry name" value="ArsA"/>
    <property type="match status" value="1"/>
</dbReference>
<evidence type="ECO:0000256" key="2">
    <source>
        <dbReference type="ARBA" id="ARBA00066752"/>
    </source>
</evidence>
<dbReference type="InterPro" id="IPR027417">
    <property type="entry name" value="P-loop_NTPase"/>
</dbReference>
<name>A0ABZ2KJ25_9BACT</name>
<dbReference type="Proteomes" id="UP001379533">
    <property type="component" value="Chromosome"/>
</dbReference>
<dbReference type="Pfam" id="PF02374">
    <property type="entry name" value="ArsA_ATPase"/>
    <property type="match status" value="1"/>
</dbReference>
<dbReference type="Gene3D" id="3.40.50.300">
    <property type="entry name" value="P-loop containing nucleotide triphosphate hydrolases"/>
    <property type="match status" value="1"/>
</dbReference>
<evidence type="ECO:0000256" key="1">
    <source>
        <dbReference type="ARBA" id="ARBA00052296"/>
    </source>
</evidence>
<gene>
    <name evidence="4" type="ORF">LZC95_17850</name>
</gene>
<evidence type="ECO:0000259" key="3">
    <source>
        <dbReference type="Pfam" id="PF02374"/>
    </source>
</evidence>
<proteinExistence type="predicted"/>
<accession>A0ABZ2KJ25</accession>
<dbReference type="SUPFAM" id="SSF52540">
    <property type="entry name" value="P-loop containing nucleoside triphosphate hydrolases"/>
    <property type="match status" value="1"/>
</dbReference>
<sequence length="384" mass="41351">MKSPLESIVDTRRVIISVGAGGVGKTTTSAALGVAAAQRGKRVLCLTIDPAHRLAESLGIARMNTEAMDIDPTRFADAGAPLKGSLTVMMLDTKRTFDELVIKYSSSPERAQRLLDNKIYKYVSTSLAGTQEYMAMEKLIDVKGDPRYDVIFLDTPPTANALDFLDAPERLVDALDSAAMRWFVEAFQSTGKLSLNILARSASVVLRTIGKITGGGFLEDVAGFITELNDLFGGFKERAARVQSALRSRDVAFVLVTSPSPVSIKEVLYFSGRLAQHDMPRGALVVNRYRVPPPYAGDAPIHTSVAQAAVMTRGIQLEDDAAERLSRAHLDAVHLAALDHRNVGVLEAELPEGVPIVKVPELASDVHDVRLLSDLAATLMSGGV</sequence>
<dbReference type="InterPro" id="IPR025723">
    <property type="entry name" value="ArsA/GET3_ATPase-like"/>
</dbReference>